<organism evidence="1 2">
    <name type="scientific">Panicum virgatum</name>
    <name type="common">Blackwell switchgrass</name>
    <dbReference type="NCBI Taxonomy" id="38727"/>
    <lineage>
        <taxon>Eukaryota</taxon>
        <taxon>Viridiplantae</taxon>
        <taxon>Streptophyta</taxon>
        <taxon>Embryophyta</taxon>
        <taxon>Tracheophyta</taxon>
        <taxon>Spermatophyta</taxon>
        <taxon>Magnoliopsida</taxon>
        <taxon>Liliopsida</taxon>
        <taxon>Poales</taxon>
        <taxon>Poaceae</taxon>
        <taxon>PACMAD clade</taxon>
        <taxon>Panicoideae</taxon>
        <taxon>Panicodae</taxon>
        <taxon>Paniceae</taxon>
        <taxon>Panicinae</taxon>
        <taxon>Panicum</taxon>
        <taxon>Panicum sect. Hiantes</taxon>
    </lineage>
</organism>
<dbReference type="Proteomes" id="UP000823388">
    <property type="component" value="Chromosome 3N"/>
</dbReference>
<name>A0A8T0U760_PANVG</name>
<sequence>MDMMRTVLIKRWILLGREAVGFLEVPPSTEVRQGLFALNLPPDFASSLNKSTYRNHMGMSMLTTLQASPTWKMTVSDWQSCWKQMYALQALRKEC</sequence>
<evidence type="ECO:0000313" key="2">
    <source>
        <dbReference type="Proteomes" id="UP000823388"/>
    </source>
</evidence>
<proteinExistence type="predicted"/>
<protein>
    <submittedName>
        <fullName evidence="1">Uncharacterized protein</fullName>
    </submittedName>
</protein>
<keyword evidence="2" id="KW-1185">Reference proteome</keyword>
<accession>A0A8T0U760</accession>
<gene>
    <name evidence="1" type="ORF">PVAP13_3NG258036</name>
</gene>
<dbReference type="EMBL" id="CM029042">
    <property type="protein sequence ID" value="KAG2617858.1"/>
    <property type="molecule type" value="Genomic_DNA"/>
</dbReference>
<comment type="caution">
    <text evidence="1">The sequence shown here is derived from an EMBL/GenBank/DDBJ whole genome shotgun (WGS) entry which is preliminary data.</text>
</comment>
<evidence type="ECO:0000313" key="1">
    <source>
        <dbReference type="EMBL" id="KAG2617858.1"/>
    </source>
</evidence>
<reference evidence="1" key="1">
    <citation type="submission" date="2020-05" db="EMBL/GenBank/DDBJ databases">
        <title>WGS assembly of Panicum virgatum.</title>
        <authorList>
            <person name="Lovell J.T."/>
            <person name="Jenkins J."/>
            <person name="Shu S."/>
            <person name="Juenger T.E."/>
            <person name="Schmutz J."/>
        </authorList>
    </citation>
    <scope>NUCLEOTIDE SEQUENCE</scope>
    <source>
        <strain evidence="1">AP13</strain>
    </source>
</reference>
<dbReference type="AlphaFoldDB" id="A0A8T0U760"/>